<evidence type="ECO:0000313" key="6">
    <source>
        <dbReference type="Proteomes" id="UP000301870"/>
    </source>
</evidence>
<dbReference type="GO" id="GO:1990904">
    <property type="term" value="C:ribonucleoprotein complex"/>
    <property type="evidence" value="ECO:0007669"/>
    <property type="project" value="UniProtKB-KW"/>
</dbReference>
<evidence type="ECO:0000256" key="5">
    <source>
        <dbReference type="SAM" id="SignalP"/>
    </source>
</evidence>
<feature type="compositionally biased region" description="Basic residues" evidence="4">
    <location>
        <begin position="345"/>
        <end position="361"/>
    </location>
</feature>
<keyword evidence="2" id="KW-0689">Ribosomal protein</keyword>
<keyword evidence="5" id="KW-0732">Signal</keyword>
<proteinExistence type="inferred from homology"/>
<dbReference type="KEGG" id="sliu:111355620"/>
<keyword evidence="6" id="KW-1185">Reference proteome</keyword>
<dbReference type="GO" id="GO:0003735">
    <property type="term" value="F:structural constituent of ribosome"/>
    <property type="evidence" value="ECO:0007669"/>
    <property type="project" value="InterPro"/>
</dbReference>
<feature type="compositionally biased region" description="Polar residues" evidence="4">
    <location>
        <begin position="64"/>
        <end position="78"/>
    </location>
</feature>
<sequence>MRIEGSCNVANLFFLLLLYCKSIGQQGKSVISDIVLDTGPSRSRSSRSRSRSRHPSPRTRSPSVQCHTPSHSAIQQPSNIQNIEISQVLVDEAPETVPNETEENGQQQETGLMEIDTDIISAMGAVEEGPVSGPSAHNEIVQRWTPILSKGLKKEDKAMLLKEYAPFHNIPAMVPPKLNPELSAAVSEPVKKRDMIIEYRQKNVAAALAAVGCGLESFMFYNKVEGIKRFNDAAKILCDLLHSETQSRRALIANVINKELKESLQGSPDAFLFGEDLTERIKVAKAVQRSAQDLGTTPAVVKQNNTNRNQRPLNSRVPPQPGYRRLGFNKTKTENHQSGGGKKPYSQKKTRRPPPPPRHQHERSYHPRK</sequence>
<dbReference type="GO" id="GO:0005840">
    <property type="term" value="C:ribosome"/>
    <property type="evidence" value="ECO:0007669"/>
    <property type="project" value="UniProtKB-KW"/>
</dbReference>
<dbReference type="InterPro" id="IPR023574">
    <property type="entry name" value="Ribosomal_uL4_dom_sf"/>
</dbReference>
<dbReference type="GO" id="GO:0006412">
    <property type="term" value="P:translation"/>
    <property type="evidence" value="ECO:0007669"/>
    <property type="project" value="InterPro"/>
</dbReference>
<dbReference type="Proteomes" id="UP000301870">
    <property type="component" value="Chromosome 21"/>
</dbReference>
<feature type="compositionally biased region" description="Basic residues" evidence="4">
    <location>
        <begin position="44"/>
        <end position="57"/>
    </location>
</feature>
<accession>A0A9J7ECA1</accession>
<evidence type="ECO:0000313" key="7">
    <source>
        <dbReference type="RefSeq" id="XP_022825392.1"/>
    </source>
</evidence>
<comment type="similarity">
    <text evidence="1">Belongs to the universal ribosomal protein uL4 family.</text>
</comment>
<feature type="signal peptide" evidence="5">
    <location>
        <begin position="1"/>
        <end position="24"/>
    </location>
</feature>
<evidence type="ECO:0000256" key="1">
    <source>
        <dbReference type="ARBA" id="ARBA00010528"/>
    </source>
</evidence>
<feature type="compositionally biased region" description="Polar residues" evidence="4">
    <location>
        <begin position="302"/>
        <end position="313"/>
    </location>
</feature>
<feature type="chain" id="PRO_5044698595" evidence="5">
    <location>
        <begin position="25"/>
        <end position="369"/>
    </location>
</feature>
<keyword evidence="3" id="KW-0687">Ribonucleoprotein</keyword>
<dbReference type="SUPFAM" id="SSF52166">
    <property type="entry name" value="Ribosomal protein L4"/>
    <property type="match status" value="1"/>
</dbReference>
<dbReference type="PANTHER" id="PTHR34239:SF2">
    <property type="entry name" value="TRANSPOSABLE ELEMENT P TRANSPOSASE_THAP9 CONSERVED DOMAIN-CONTAINING PROTEIN"/>
    <property type="match status" value="1"/>
</dbReference>
<dbReference type="RefSeq" id="XP_022825392.1">
    <property type="nucleotide sequence ID" value="XM_022969624.1"/>
</dbReference>
<dbReference type="PANTHER" id="PTHR34239">
    <property type="entry name" value="APPLE DOMAIN-CONTAINING PROTEIN"/>
    <property type="match status" value="1"/>
</dbReference>
<name>A0A9J7ECA1_SPOLT</name>
<protein>
    <submittedName>
        <fullName evidence="7 8">Uncharacterized protein LOC111355620 isoform X1</fullName>
    </submittedName>
</protein>
<evidence type="ECO:0000256" key="3">
    <source>
        <dbReference type="ARBA" id="ARBA00023274"/>
    </source>
</evidence>
<evidence type="ECO:0000256" key="2">
    <source>
        <dbReference type="ARBA" id="ARBA00022980"/>
    </source>
</evidence>
<feature type="region of interest" description="Disordered" evidence="4">
    <location>
        <begin position="294"/>
        <end position="369"/>
    </location>
</feature>
<evidence type="ECO:0000256" key="4">
    <source>
        <dbReference type="SAM" id="MobiDB-lite"/>
    </source>
</evidence>
<reference evidence="7 8" key="1">
    <citation type="submission" date="2025-04" db="UniProtKB">
        <authorList>
            <consortium name="RefSeq"/>
        </authorList>
    </citation>
    <scope>IDENTIFICATION</scope>
    <source>
        <strain evidence="7 8">Ishihara</strain>
        <tissue evidence="7 8">Whole body</tissue>
    </source>
</reference>
<feature type="region of interest" description="Disordered" evidence="4">
    <location>
        <begin position="37"/>
        <end position="78"/>
    </location>
</feature>
<dbReference type="OrthoDB" id="7701249at2759"/>
<evidence type="ECO:0000313" key="8">
    <source>
        <dbReference type="RefSeq" id="XP_022825393.1"/>
    </source>
</evidence>
<dbReference type="RefSeq" id="XP_022825393.1">
    <property type="nucleotide sequence ID" value="XM_022969625.1"/>
</dbReference>
<organism evidence="6 7">
    <name type="scientific">Spodoptera litura</name>
    <name type="common">Asian cotton leafworm</name>
    <dbReference type="NCBI Taxonomy" id="69820"/>
    <lineage>
        <taxon>Eukaryota</taxon>
        <taxon>Metazoa</taxon>
        <taxon>Ecdysozoa</taxon>
        <taxon>Arthropoda</taxon>
        <taxon>Hexapoda</taxon>
        <taxon>Insecta</taxon>
        <taxon>Pterygota</taxon>
        <taxon>Neoptera</taxon>
        <taxon>Endopterygota</taxon>
        <taxon>Lepidoptera</taxon>
        <taxon>Glossata</taxon>
        <taxon>Ditrysia</taxon>
        <taxon>Noctuoidea</taxon>
        <taxon>Noctuidae</taxon>
        <taxon>Amphipyrinae</taxon>
        <taxon>Spodoptera</taxon>
    </lineage>
</organism>
<dbReference type="AlphaFoldDB" id="A0A9J7ECA1"/>
<dbReference type="GeneID" id="111355620"/>
<gene>
    <name evidence="7 8" type="primary">LOC111355620</name>
</gene>